<proteinExistence type="predicted"/>
<accession>A0AAE1UUJ4</accession>
<dbReference type="Proteomes" id="UP001291623">
    <property type="component" value="Unassembled WGS sequence"/>
</dbReference>
<evidence type="ECO:0000313" key="2">
    <source>
        <dbReference type="Proteomes" id="UP001291623"/>
    </source>
</evidence>
<dbReference type="AlphaFoldDB" id="A0AAE1UUJ4"/>
<comment type="caution">
    <text evidence="1">The sequence shown here is derived from an EMBL/GenBank/DDBJ whole genome shotgun (WGS) entry which is preliminary data.</text>
</comment>
<dbReference type="EMBL" id="JAVYJV010000019">
    <property type="protein sequence ID" value="KAK4345353.1"/>
    <property type="molecule type" value="Genomic_DNA"/>
</dbReference>
<protein>
    <submittedName>
        <fullName evidence="1">Uncharacterized protein</fullName>
    </submittedName>
</protein>
<reference evidence="1" key="1">
    <citation type="submission" date="2023-12" db="EMBL/GenBank/DDBJ databases">
        <title>Genome assembly of Anisodus tanguticus.</title>
        <authorList>
            <person name="Wang Y.-J."/>
        </authorList>
    </citation>
    <scope>NUCLEOTIDE SEQUENCE</scope>
    <source>
        <strain evidence="1">KB-2021</strain>
        <tissue evidence="1">Leaf</tissue>
    </source>
</reference>
<evidence type="ECO:0000313" key="1">
    <source>
        <dbReference type="EMBL" id="KAK4345353.1"/>
    </source>
</evidence>
<keyword evidence="2" id="KW-1185">Reference proteome</keyword>
<organism evidence="1 2">
    <name type="scientific">Anisodus tanguticus</name>
    <dbReference type="NCBI Taxonomy" id="243964"/>
    <lineage>
        <taxon>Eukaryota</taxon>
        <taxon>Viridiplantae</taxon>
        <taxon>Streptophyta</taxon>
        <taxon>Embryophyta</taxon>
        <taxon>Tracheophyta</taxon>
        <taxon>Spermatophyta</taxon>
        <taxon>Magnoliopsida</taxon>
        <taxon>eudicotyledons</taxon>
        <taxon>Gunneridae</taxon>
        <taxon>Pentapetalae</taxon>
        <taxon>asterids</taxon>
        <taxon>lamiids</taxon>
        <taxon>Solanales</taxon>
        <taxon>Solanaceae</taxon>
        <taxon>Solanoideae</taxon>
        <taxon>Hyoscyameae</taxon>
        <taxon>Anisodus</taxon>
    </lineage>
</organism>
<name>A0AAE1UUJ4_9SOLA</name>
<sequence>MKANKNPKVVSEGILWMVTAVDDIGISNLKLKQFPRCCRVGYGLRKDFPGMLKDLKLAFIRFPGEASQGAEDVRIIYKIIKIH</sequence>
<gene>
    <name evidence="1" type="ORF">RND71_035529</name>
</gene>